<gene>
    <name evidence="1" type="ORF">BKA05_001880</name>
</gene>
<keyword evidence="2" id="KW-1185">Reference proteome</keyword>
<dbReference type="Proteomes" id="UP000537326">
    <property type="component" value="Unassembled WGS sequence"/>
</dbReference>
<evidence type="ECO:0000313" key="2">
    <source>
        <dbReference type="Proteomes" id="UP000537326"/>
    </source>
</evidence>
<organism evidence="1 2">
    <name type="scientific">Nocardioides marinus</name>
    <dbReference type="NCBI Taxonomy" id="374514"/>
    <lineage>
        <taxon>Bacteria</taxon>
        <taxon>Bacillati</taxon>
        <taxon>Actinomycetota</taxon>
        <taxon>Actinomycetes</taxon>
        <taxon>Propionibacteriales</taxon>
        <taxon>Nocardioidaceae</taxon>
        <taxon>Nocardioides</taxon>
    </lineage>
</organism>
<sequence>MDTMTGRPDLTDLPTTLQTFLTAHAARDVGAALATFTVDAVVTDQGDVYTGTDRVRHFLGSAGSEFTYTTQLLAARGSADRWVLTQRLEGDFPGGVADLEYAFTLRGALICHLSIG</sequence>
<dbReference type="AlphaFoldDB" id="A0A7Y9YDS4"/>
<comment type="caution">
    <text evidence="1">The sequence shown here is derived from an EMBL/GenBank/DDBJ whole genome shotgun (WGS) entry which is preliminary data.</text>
</comment>
<dbReference type="Gene3D" id="3.10.450.50">
    <property type="match status" value="1"/>
</dbReference>
<name>A0A7Y9YDS4_9ACTN</name>
<dbReference type="InterPro" id="IPR032710">
    <property type="entry name" value="NTF2-like_dom_sf"/>
</dbReference>
<evidence type="ECO:0008006" key="3">
    <source>
        <dbReference type="Google" id="ProtNLM"/>
    </source>
</evidence>
<protein>
    <recommendedName>
        <fullName evidence="3">SnoaL-like domain-containing protein</fullName>
    </recommendedName>
</protein>
<dbReference type="RefSeq" id="WP_246289780.1">
    <property type="nucleotide sequence ID" value="NZ_BAAAPP010000003.1"/>
</dbReference>
<evidence type="ECO:0000313" key="1">
    <source>
        <dbReference type="EMBL" id="NYI10365.1"/>
    </source>
</evidence>
<reference evidence="1 2" key="1">
    <citation type="submission" date="2020-07" db="EMBL/GenBank/DDBJ databases">
        <title>Sequencing the genomes of 1000 actinobacteria strains.</title>
        <authorList>
            <person name="Klenk H.-P."/>
        </authorList>
    </citation>
    <scope>NUCLEOTIDE SEQUENCE [LARGE SCALE GENOMIC DNA]</scope>
    <source>
        <strain evidence="1 2">DSM 18248</strain>
    </source>
</reference>
<proteinExistence type="predicted"/>
<dbReference type="SUPFAM" id="SSF54427">
    <property type="entry name" value="NTF2-like"/>
    <property type="match status" value="1"/>
</dbReference>
<accession>A0A7Y9YDS4</accession>
<dbReference type="EMBL" id="JACBZI010000001">
    <property type="protein sequence ID" value="NYI10365.1"/>
    <property type="molecule type" value="Genomic_DNA"/>
</dbReference>